<feature type="non-terminal residue" evidence="1">
    <location>
        <position position="105"/>
    </location>
</feature>
<feature type="non-terminal residue" evidence="1">
    <location>
        <position position="1"/>
    </location>
</feature>
<dbReference type="AlphaFoldDB" id="A0A067MD64"/>
<dbReference type="HOGENOM" id="CLU_092523_4_0_1"/>
<organism evidence="1 2">
    <name type="scientific">Botryobasidium botryosum (strain FD-172 SS1)</name>
    <dbReference type="NCBI Taxonomy" id="930990"/>
    <lineage>
        <taxon>Eukaryota</taxon>
        <taxon>Fungi</taxon>
        <taxon>Dikarya</taxon>
        <taxon>Basidiomycota</taxon>
        <taxon>Agaricomycotina</taxon>
        <taxon>Agaricomycetes</taxon>
        <taxon>Cantharellales</taxon>
        <taxon>Botryobasidiaceae</taxon>
        <taxon>Botryobasidium</taxon>
    </lineage>
</organism>
<dbReference type="OrthoDB" id="5599163at2759"/>
<protein>
    <submittedName>
        <fullName evidence="1">Uncharacterized protein</fullName>
    </submittedName>
</protein>
<evidence type="ECO:0000313" key="1">
    <source>
        <dbReference type="EMBL" id="KDQ12650.1"/>
    </source>
</evidence>
<proteinExistence type="predicted"/>
<accession>A0A067MD64</accession>
<dbReference type="InParanoid" id="A0A067MD64"/>
<reference evidence="2" key="1">
    <citation type="journal article" date="2014" name="Proc. Natl. Acad. Sci. U.S.A.">
        <title>Extensive sampling of basidiomycete genomes demonstrates inadequacy of the white-rot/brown-rot paradigm for wood decay fungi.</title>
        <authorList>
            <person name="Riley R."/>
            <person name="Salamov A.A."/>
            <person name="Brown D.W."/>
            <person name="Nagy L.G."/>
            <person name="Floudas D."/>
            <person name="Held B.W."/>
            <person name="Levasseur A."/>
            <person name="Lombard V."/>
            <person name="Morin E."/>
            <person name="Otillar R."/>
            <person name="Lindquist E.A."/>
            <person name="Sun H."/>
            <person name="LaButti K.M."/>
            <person name="Schmutz J."/>
            <person name="Jabbour D."/>
            <person name="Luo H."/>
            <person name="Baker S.E."/>
            <person name="Pisabarro A.G."/>
            <person name="Walton J.D."/>
            <person name="Blanchette R.A."/>
            <person name="Henrissat B."/>
            <person name="Martin F."/>
            <person name="Cullen D."/>
            <person name="Hibbett D.S."/>
            <person name="Grigoriev I.V."/>
        </authorList>
    </citation>
    <scope>NUCLEOTIDE SEQUENCE [LARGE SCALE GENOMIC DNA]</scope>
    <source>
        <strain evidence="2">FD-172 SS1</strain>
    </source>
</reference>
<dbReference type="Proteomes" id="UP000027195">
    <property type="component" value="Unassembled WGS sequence"/>
</dbReference>
<gene>
    <name evidence="1" type="ORF">BOTBODRAFT_77080</name>
</gene>
<sequence length="105" mass="12348">PPISPNDLPNQTERFNEQKFKEIFKDSILNDDEKELAKALLIRHEGVLASEPTQRLFQSEEWFSHYHIPTIEHSPWNLKPIPVPANFEKEINQLILEKLNQGVYE</sequence>
<dbReference type="EMBL" id="KL198049">
    <property type="protein sequence ID" value="KDQ12650.1"/>
    <property type="molecule type" value="Genomic_DNA"/>
</dbReference>
<name>A0A067MD64_BOTB1</name>
<keyword evidence="2" id="KW-1185">Reference proteome</keyword>
<evidence type="ECO:0000313" key="2">
    <source>
        <dbReference type="Proteomes" id="UP000027195"/>
    </source>
</evidence>